<feature type="non-terminal residue" evidence="1">
    <location>
        <position position="1"/>
    </location>
</feature>
<sequence>SVIIGSISRSNSHSTKTTSSNMVDLSIRMAIRATARTLFLVCVLQLLLTPVSGIKKKGDSEACNERSHCIRMEKCPDSKTKSCGERKVCCKQDNHNGKVY</sequence>
<dbReference type="AlphaFoldDB" id="A0AAV2SST9"/>
<evidence type="ECO:0000313" key="1">
    <source>
        <dbReference type="EMBL" id="CAL4227571.1"/>
    </source>
</evidence>
<name>A0AAV2SST9_MEGNR</name>
<evidence type="ECO:0000313" key="2">
    <source>
        <dbReference type="Proteomes" id="UP001497623"/>
    </source>
</evidence>
<protein>
    <recommendedName>
        <fullName evidence="3">Carboxypeptidase inhibitor</fullName>
    </recommendedName>
</protein>
<organism evidence="1 2">
    <name type="scientific">Meganyctiphanes norvegica</name>
    <name type="common">Northern krill</name>
    <name type="synonym">Thysanopoda norvegica</name>
    <dbReference type="NCBI Taxonomy" id="48144"/>
    <lineage>
        <taxon>Eukaryota</taxon>
        <taxon>Metazoa</taxon>
        <taxon>Ecdysozoa</taxon>
        <taxon>Arthropoda</taxon>
        <taxon>Crustacea</taxon>
        <taxon>Multicrustacea</taxon>
        <taxon>Malacostraca</taxon>
        <taxon>Eumalacostraca</taxon>
        <taxon>Eucarida</taxon>
        <taxon>Euphausiacea</taxon>
        <taxon>Euphausiidae</taxon>
        <taxon>Meganyctiphanes</taxon>
    </lineage>
</organism>
<comment type="caution">
    <text evidence="1">The sequence shown here is derived from an EMBL/GenBank/DDBJ whole genome shotgun (WGS) entry which is preliminary data.</text>
</comment>
<dbReference type="EMBL" id="CAXKWB010104648">
    <property type="protein sequence ID" value="CAL4227571.1"/>
    <property type="molecule type" value="Genomic_DNA"/>
</dbReference>
<feature type="non-terminal residue" evidence="1">
    <location>
        <position position="100"/>
    </location>
</feature>
<gene>
    <name evidence="1" type="ORF">MNOR_LOCUS39544</name>
</gene>
<dbReference type="Proteomes" id="UP001497623">
    <property type="component" value="Unassembled WGS sequence"/>
</dbReference>
<reference evidence="1 2" key="1">
    <citation type="submission" date="2024-05" db="EMBL/GenBank/DDBJ databases">
        <authorList>
            <person name="Wallberg A."/>
        </authorList>
    </citation>
    <scope>NUCLEOTIDE SEQUENCE [LARGE SCALE GENOMIC DNA]</scope>
</reference>
<proteinExistence type="predicted"/>
<keyword evidence="2" id="KW-1185">Reference proteome</keyword>
<evidence type="ECO:0008006" key="3">
    <source>
        <dbReference type="Google" id="ProtNLM"/>
    </source>
</evidence>
<accession>A0AAV2SST9</accession>